<sequence length="160" mass="17643">MWCPVTGPETARRLQERVARALPAEHVERLGGWWLRHAPGASWWTSTVLPHGVLGDDRLMRAVSAAEGFYAGFGRAATFQITPGACPVELDALLAERGYYRHTPMSLWAAAVDDVRAQVRTSGARTQLVESPTAGWFDVWHAVHGAGGDRRPEWQMLARG</sequence>
<dbReference type="Proteomes" id="UP000199497">
    <property type="component" value="Unassembled WGS sequence"/>
</dbReference>
<dbReference type="Gene3D" id="3.40.630.30">
    <property type="match status" value="1"/>
</dbReference>
<proteinExistence type="predicted"/>
<gene>
    <name evidence="1" type="ORF">SAMN04487905_11583</name>
</gene>
<dbReference type="STRING" id="405564.SAMN04487905_11583"/>
<evidence type="ECO:0000313" key="2">
    <source>
        <dbReference type="Proteomes" id="UP000199497"/>
    </source>
</evidence>
<organism evidence="1 2">
    <name type="scientific">Actinopolyspora xinjiangensis</name>
    <dbReference type="NCBI Taxonomy" id="405564"/>
    <lineage>
        <taxon>Bacteria</taxon>
        <taxon>Bacillati</taxon>
        <taxon>Actinomycetota</taxon>
        <taxon>Actinomycetes</taxon>
        <taxon>Actinopolysporales</taxon>
        <taxon>Actinopolysporaceae</taxon>
        <taxon>Actinopolyspora</taxon>
    </lineage>
</organism>
<name>A0A1H0WTL5_9ACTN</name>
<dbReference type="EMBL" id="FNJR01000015">
    <property type="protein sequence ID" value="SDP94057.1"/>
    <property type="molecule type" value="Genomic_DNA"/>
</dbReference>
<accession>A0A1H0WTL5</accession>
<dbReference type="AlphaFoldDB" id="A0A1H0WTL5"/>
<keyword evidence="2" id="KW-1185">Reference proteome</keyword>
<protein>
    <submittedName>
        <fullName evidence="1">Uncharacterized protein</fullName>
    </submittedName>
</protein>
<evidence type="ECO:0000313" key="1">
    <source>
        <dbReference type="EMBL" id="SDP94057.1"/>
    </source>
</evidence>
<reference evidence="2" key="1">
    <citation type="submission" date="2016-10" db="EMBL/GenBank/DDBJ databases">
        <authorList>
            <person name="Varghese N."/>
            <person name="Submissions S."/>
        </authorList>
    </citation>
    <scope>NUCLEOTIDE SEQUENCE [LARGE SCALE GENOMIC DNA]</scope>
    <source>
        <strain evidence="2">DSM 46732</strain>
    </source>
</reference>